<dbReference type="RefSeq" id="WP_013190563.1">
    <property type="nucleotide sequence ID" value="NC_014248.1"/>
</dbReference>
<dbReference type="EMBL" id="CP002059">
    <property type="protein sequence ID" value="ADI63545.1"/>
    <property type="molecule type" value="Genomic_DNA"/>
</dbReference>
<sequence>MTGQKVNQLGLAEQLRWKGFPHVRASASPRLRLENPKGKRQKGFGDFTFCYKVLSFPANLLTWAKLIKHFWEK</sequence>
<proteinExistence type="predicted"/>
<accession>D7E3C2</accession>
<dbReference type="HOGENOM" id="CLU_2701085_0_0_3"/>
<dbReference type="AlphaFoldDB" id="D7E3C2"/>
<dbReference type="Proteomes" id="UP000001511">
    <property type="component" value="Chromosome"/>
</dbReference>
<dbReference type="KEGG" id="naz:Aazo_1247"/>
<keyword evidence="2" id="KW-1185">Reference proteome</keyword>
<organism evidence="1 2">
    <name type="scientific">Nostoc azollae (strain 0708)</name>
    <name type="common">Anabaena azollae (strain 0708)</name>
    <dbReference type="NCBI Taxonomy" id="551115"/>
    <lineage>
        <taxon>Bacteria</taxon>
        <taxon>Bacillati</taxon>
        <taxon>Cyanobacteriota</taxon>
        <taxon>Cyanophyceae</taxon>
        <taxon>Nostocales</taxon>
        <taxon>Nostocaceae</taxon>
        <taxon>Trichormus</taxon>
    </lineage>
</organism>
<protein>
    <submittedName>
        <fullName evidence="1">Uncharacterized protein</fullName>
    </submittedName>
</protein>
<gene>
    <name evidence="1" type="ordered locus">Aazo_1247</name>
</gene>
<reference evidence="1 2" key="1">
    <citation type="journal article" date="2010" name="PLoS ONE">
        <title>Genome erosion in a nitrogen-fixing vertically transmitted endosymbiotic multicellular cyanobacterium.</title>
        <authorList>
            <person name="Ran L."/>
            <person name="Larsson J."/>
            <person name="Vigil-Stenman T."/>
            <person name="Nylander J.A."/>
            <person name="Ininbergs K."/>
            <person name="Zheng W.W."/>
            <person name="Lapidus A."/>
            <person name="Lowry S."/>
            <person name="Haselkorn R."/>
            <person name="Bergman B."/>
        </authorList>
    </citation>
    <scope>NUCLEOTIDE SEQUENCE [LARGE SCALE GENOMIC DNA]</scope>
    <source>
        <strain evidence="1 2">0708</strain>
    </source>
</reference>
<name>D7E3C2_NOSA0</name>
<evidence type="ECO:0000313" key="1">
    <source>
        <dbReference type="EMBL" id="ADI63545.1"/>
    </source>
</evidence>
<evidence type="ECO:0000313" key="2">
    <source>
        <dbReference type="Proteomes" id="UP000001511"/>
    </source>
</evidence>